<dbReference type="Pfam" id="PF13563">
    <property type="entry name" value="2_5_RNA_ligase2"/>
    <property type="match status" value="1"/>
</dbReference>
<dbReference type="Gene3D" id="3.90.1140.10">
    <property type="entry name" value="Cyclic phosphodiesterase"/>
    <property type="match status" value="1"/>
</dbReference>
<feature type="compositionally biased region" description="Low complexity" evidence="1">
    <location>
        <begin position="51"/>
        <end position="65"/>
    </location>
</feature>
<name>A0ABN2NM30_9PSEU</name>
<comment type="caution">
    <text evidence="2">The sequence shown here is derived from an EMBL/GenBank/DDBJ whole genome shotgun (WGS) entry which is preliminary data.</text>
</comment>
<dbReference type="EMBL" id="BAAAQK010000025">
    <property type="protein sequence ID" value="GAA1871360.1"/>
    <property type="molecule type" value="Genomic_DNA"/>
</dbReference>
<reference evidence="2 3" key="1">
    <citation type="journal article" date="2019" name="Int. J. Syst. Evol. Microbiol.">
        <title>The Global Catalogue of Microorganisms (GCM) 10K type strain sequencing project: providing services to taxonomists for standard genome sequencing and annotation.</title>
        <authorList>
            <consortium name="The Broad Institute Genomics Platform"/>
            <consortium name="The Broad Institute Genome Sequencing Center for Infectious Disease"/>
            <person name="Wu L."/>
            <person name="Ma J."/>
        </authorList>
    </citation>
    <scope>NUCLEOTIDE SEQUENCE [LARGE SCALE GENOMIC DNA]</scope>
    <source>
        <strain evidence="2 3">JCM 16009</strain>
    </source>
</reference>
<feature type="region of interest" description="Disordered" evidence="1">
    <location>
        <begin position="51"/>
        <end position="86"/>
    </location>
</feature>
<proteinExistence type="predicted"/>
<keyword evidence="3" id="KW-1185">Reference proteome</keyword>
<sequence>MPLIVTATLDAPTQERFDALRRRHFPSDRNFLAAHLTLFHALPDEPCAAARTAAATPTPTTAETPGPGPAPTTAPATAATPGPPARPLRQALAAAARRPPIPVRVTGLRLLGRGVAYRLEAPELLALRADLARDRDLTAQDRGKRELHVTVQNKVTPERARALHAELSAAFVPETVTATGLALWRYLGGPWEPLAEYRFSGP</sequence>
<dbReference type="RefSeq" id="WP_344424695.1">
    <property type="nucleotide sequence ID" value="NZ_BAAAQK010000025.1"/>
</dbReference>
<evidence type="ECO:0000256" key="1">
    <source>
        <dbReference type="SAM" id="MobiDB-lite"/>
    </source>
</evidence>
<dbReference type="GO" id="GO:0016874">
    <property type="term" value="F:ligase activity"/>
    <property type="evidence" value="ECO:0007669"/>
    <property type="project" value="UniProtKB-KW"/>
</dbReference>
<protein>
    <submittedName>
        <fullName evidence="2">2'-5' RNA ligase family protein</fullName>
    </submittedName>
</protein>
<evidence type="ECO:0000313" key="3">
    <source>
        <dbReference type="Proteomes" id="UP001500449"/>
    </source>
</evidence>
<evidence type="ECO:0000313" key="2">
    <source>
        <dbReference type="EMBL" id="GAA1871360.1"/>
    </source>
</evidence>
<gene>
    <name evidence="2" type="ORF">GCM10009836_60180</name>
</gene>
<keyword evidence="2" id="KW-0436">Ligase</keyword>
<dbReference type="Proteomes" id="UP001500449">
    <property type="component" value="Unassembled WGS sequence"/>
</dbReference>
<accession>A0ABN2NM30</accession>
<organism evidence="2 3">
    <name type="scientific">Pseudonocardia ailaonensis</name>
    <dbReference type="NCBI Taxonomy" id="367279"/>
    <lineage>
        <taxon>Bacteria</taxon>
        <taxon>Bacillati</taxon>
        <taxon>Actinomycetota</taxon>
        <taxon>Actinomycetes</taxon>
        <taxon>Pseudonocardiales</taxon>
        <taxon>Pseudonocardiaceae</taxon>
        <taxon>Pseudonocardia</taxon>
    </lineage>
</organism>